<dbReference type="Proteomes" id="UP000555728">
    <property type="component" value="Unassembled WGS sequence"/>
</dbReference>
<dbReference type="GO" id="GO:0003774">
    <property type="term" value="F:cytoskeletal motor activity"/>
    <property type="evidence" value="ECO:0007669"/>
    <property type="project" value="InterPro"/>
</dbReference>
<sequence>MPDVSFNSAVAAYKAAARTAGDVVPHAQGQATQTGETSSFASMVKDVVQTSMQTLEQGERMSLKGIAGTADTRDVVMAVNNAELTLQTVVAVRDKVVSAYDTIMRMPL</sequence>
<proteinExistence type="inferred from homology"/>
<keyword evidence="6" id="KW-1185">Reference proteome</keyword>
<dbReference type="Pfam" id="PF02049">
    <property type="entry name" value="FliE"/>
    <property type="match status" value="1"/>
</dbReference>
<dbReference type="RefSeq" id="WP_184434584.1">
    <property type="nucleotide sequence ID" value="NZ_JACIGI010000013.1"/>
</dbReference>
<evidence type="ECO:0000256" key="2">
    <source>
        <dbReference type="ARBA" id="ARBA00009272"/>
    </source>
</evidence>
<comment type="similarity">
    <text evidence="2 4">Belongs to the FliE family.</text>
</comment>
<keyword evidence="5" id="KW-0282">Flagellum</keyword>
<reference evidence="5 6" key="1">
    <citation type="submission" date="2020-08" db="EMBL/GenBank/DDBJ databases">
        <title>Genome sequencing of Purple Non-Sulfur Bacteria from various extreme environments.</title>
        <authorList>
            <person name="Mayer M."/>
        </authorList>
    </citation>
    <scope>NUCLEOTIDE SEQUENCE [LARGE SCALE GENOMIC DNA]</scope>
    <source>
        <strain evidence="5 6">JA135</strain>
    </source>
</reference>
<protein>
    <recommendedName>
        <fullName evidence="4">Flagellar hook-basal body complex protein FliE</fullName>
    </recommendedName>
</protein>
<organism evidence="5 6">
    <name type="scientific">Roseospira goensis</name>
    <dbReference type="NCBI Taxonomy" id="391922"/>
    <lineage>
        <taxon>Bacteria</taxon>
        <taxon>Pseudomonadati</taxon>
        <taxon>Pseudomonadota</taxon>
        <taxon>Alphaproteobacteria</taxon>
        <taxon>Rhodospirillales</taxon>
        <taxon>Rhodospirillaceae</taxon>
        <taxon>Roseospira</taxon>
    </lineage>
</organism>
<dbReference type="HAMAP" id="MF_00724">
    <property type="entry name" value="FliE"/>
    <property type="match status" value="1"/>
</dbReference>
<comment type="caution">
    <text evidence="5">The sequence shown here is derived from an EMBL/GenBank/DDBJ whole genome shotgun (WGS) entry which is preliminary data.</text>
</comment>
<gene>
    <name evidence="4" type="primary">fliE</name>
    <name evidence="5" type="ORF">GGD88_001877</name>
</gene>
<dbReference type="GO" id="GO:0071973">
    <property type="term" value="P:bacterial-type flagellum-dependent cell motility"/>
    <property type="evidence" value="ECO:0007669"/>
    <property type="project" value="InterPro"/>
</dbReference>
<evidence type="ECO:0000256" key="3">
    <source>
        <dbReference type="ARBA" id="ARBA00023143"/>
    </source>
</evidence>
<dbReference type="PANTHER" id="PTHR34653:SF1">
    <property type="entry name" value="FLAGELLAR HOOK-BASAL BODY COMPLEX PROTEIN FLIE"/>
    <property type="match status" value="1"/>
</dbReference>
<dbReference type="EMBL" id="JACIGI010000013">
    <property type="protein sequence ID" value="MBB4286150.1"/>
    <property type="molecule type" value="Genomic_DNA"/>
</dbReference>
<dbReference type="InterPro" id="IPR001624">
    <property type="entry name" value="FliE"/>
</dbReference>
<evidence type="ECO:0000313" key="6">
    <source>
        <dbReference type="Proteomes" id="UP000555728"/>
    </source>
</evidence>
<accession>A0A7W6S0J5</accession>
<dbReference type="PANTHER" id="PTHR34653">
    <property type="match status" value="1"/>
</dbReference>
<name>A0A7W6S0J5_9PROT</name>
<keyword evidence="3 4" id="KW-0975">Bacterial flagellum</keyword>
<keyword evidence="5" id="KW-0966">Cell projection</keyword>
<dbReference type="AlphaFoldDB" id="A0A7W6S0J5"/>
<dbReference type="GO" id="GO:0009425">
    <property type="term" value="C:bacterial-type flagellum basal body"/>
    <property type="evidence" value="ECO:0007669"/>
    <property type="project" value="UniProtKB-SubCell"/>
</dbReference>
<comment type="subcellular location">
    <subcellularLocation>
        <location evidence="1 4">Bacterial flagellum basal body</location>
    </subcellularLocation>
</comment>
<evidence type="ECO:0000256" key="4">
    <source>
        <dbReference type="HAMAP-Rule" id="MF_00724"/>
    </source>
</evidence>
<dbReference type="GO" id="GO:0005198">
    <property type="term" value="F:structural molecule activity"/>
    <property type="evidence" value="ECO:0007669"/>
    <property type="project" value="InterPro"/>
</dbReference>
<evidence type="ECO:0000313" key="5">
    <source>
        <dbReference type="EMBL" id="MBB4286150.1"/>
    </source>
</evidence>
<keyword evidence="5" id="KW-0969">Cilium</keyword>
<evidence type="ECO:0000256" key="1">
    <source>
        <dbReference type="ARBA" id="ARBA00004117"/>
    </source>
</evidence>